<feature type="region of interest" description="Disordered" evidence="9">
    <location>
        <begin position="1201"/>
        <end position="1513"/>
    </location>
</feature>
<dbReference type="CDD" id="cd20390">
    <property type="entry name" value="Tudor_ARID4_rpt2"/>
    <property type="match status" value="1"/>
</dbReference>
<feature type="compositionally biased region" description="Polar residues" evidence="9">
    <location>
        <begin position="748"/>
        <end position="764"/>
    </location>
</feature>
<feature type="compositionally biased region" description="Basic and acidic residues" evidence="9">
    <location>
        <begin position="1280"/>
        <end position="1305"/>
    </location>
</feature>
<dbReference type="PANTHER" id="PTHR13964">
    <property type="entry name" value="RBP-RELATED"/>
    <property type="match status" value="1"/>
</dbReference>
<dbReference type="Pfam" id="PF11717">
    <property type="entry name" value="Tudor-knot"/>
    <property type="match status" value="1"/>
</dbReference>
<dbReference type="SUPFAM" id="SSF63748">
    <property type="entry name" value="Tudor/PWWP/MBT"/>
    <property type="match status" value="1"/>
</dbReference>
<comment type="caution">
    <text evidence="11">The sequence shown here is derived from an EMBL/GenBank/DDBJ whole genome shotgun (WGS) entry which is preliminary data.</text>
</comment>
<evidence type="ECO:0000256" key="8">
    <source>
        <dbReference type="ARBA" id="ARBA00023242"/>
    </source>
</evidence>
<evidence type="ECO:0000256" key="6">
    <source>
        <dbReference type="ARBA" id="ARBA00023125"/>
    </source>
</evidence>
<keyword evidence="1" id="KW-1017">Isopeptide bond</keyword>
<keyword evidence="4" id="KW-0156">Chromatin regulator</keyword>
<dbReference type="SMART" id="SM00501">
    <property type="entry name" value="BRIGHT"/>
    <property type="match status" value="1"/>
</dbReference>
<dbReference type="Pfam" id="PF08169">
    <property type="entry name" value="RBB1NT"/>
    <property type="match status" value="1"/>
</dbReference>
<dbReference type="Gene3D" id="2.30.30.140">
    <property type="match status" value="3"/>
</dbReference>
<feature type="compositionally biased region" description="Polar residues" evidence="9">
    <location>
        <begin position="392"/>
        <end position="404"/>
    </location>
</feature>
<dbReference type="GO" id="GO:0006357">
    <property type="term" value="P:regulation of transcription by RNA polymerase II"/>
    <property type="evidence" value="ECO:0007669"/>
    <property type="project" value="TreeGrafter"/>
</dbReference>
<feature type="region of interest" description="Disordered" evidence="9">
    <location>
        <begin position="685"/>
        <end position="847"/>
    </location>
</feature>
<feature type="compositionally biased region" description="Low complexity" evidence="9">
    <location>
        <begin position="715"/>
        <end position="729"/>
    </location>
</feature>
<sequence length="1579" mass="176668">MASSEPPYLPIGTDVSAKYRGAFCEAKVKKIVKSVKCRVYLKETQSNLLVTDEFITGPLAIGANVEVKHPDTGRIMEAVIKQMSDSSMYTVVFDDADERTLRRTQLCLKGDKHFMESETLDNLPLSNPEHFGTPVITRTKRQRTSGGGASNVDESESSSEEDESPRKKYRGKNQELVGKPMFYEAGDRKKSAGVPVLVVLPDAHTTELKGKDHVLVRSFKDGKFLSAGRKELAPFTRDIVLKSEDKILKPAMEKALLYADNRELPLNWKREELLGSDDEDQGDDEESSEDEEQSEEKDLFVAQLYKFSDDRGTPINKGPCVGTKDLNLYRLFKVVKKLGGYNRVTNQLKWRLVYSKMQLPPSNTASTQIKNAYKKYLHAFEDFYRKLGNTMGTISRPSRSQADSGRSLLSFRGHDSSRNSDKNDSASEKAAEETPSEFDSDVDSVKTGTPKRPKSARFKVEQKDESATKKDDKDKNDVIKKVEDSPRKLQKKTDMKPVVTPEVEKRVPKRKEDGSMVTMSAGRGRKEKDTDDESKDKEKKIGRRRSTKTNDEVDVIEQEPKKQEEAKEKKKEESTENKSETDEKSSEKKIKKKKAKSDNGQSEEDSSMLTPTTSHNMEKLLVGARLRVLYGTGASTAQYEAKIMEVAPSGPKFYLVHYQGWNTRHDEWIGTDRIVKVIERPGSAKRLLGLKPSPKPETRGPSKKKQSLDRPPASPSSVKSDSSTSMSSIGGPGRPPGGKSARSPYTPPQSTGPSRPRPTRSNSIEMLVEGLPGARRRSRKTSSVYDSLNGSDSEESDKSDIEAEMEKKTEQDFMAPSDTPTKATSMPSITSESLDEPDVQELDSSLDLSPPKLAKVMDISKEKMEVDDDLEVVDEVDAKSLEEPIAPVLNVVEMDHGLDEQEKAIEENVDDKSVEEEKVIDVKEDEDLAKSEEKDVKEIKKEVKKKEPEKRGRKPVVKTEKEKIEADKIELREETVQDTLDEPKDVVPEMEVKEAISDEVMKTDESLYDFKDESEIEPEKRVARKKPTVQLDNEESKDVIKIMGREESPPKSLRTKDDACKDTKTNMIMMEEKDLSKSDSEVERRGRKRKVTKTFIAKDIKIMSKDAKSLTNVSVVISSSEKQLANSSPERKPFITLAEKKQGFSPMVRKVSSPPVICAIETSKSESSILNDGDKSTNNDEVKSVSDMVVIHKASPVKTDIILGRKIEDKSEDSNDGKPKEEDNTDKEQDGVHSVKKKVRKKTKKKLEMEEHETTVVVRKGGRGRPSARKSKDLSNSASPKEDTELSVKDSSNEIDLHCAEEIRSRSVSPVTLPGSSFIPESQGFVPRVETIDCRISDSQSSDSFSAKHDSGNKSQSSNKSKMFENTPPTTPEHDSDDTSQQNGQSDQQKSLKSAEDLGSRTDSSQATGHESPNGNASPSNRSTGSSSGVIAGSEGSLDMPAFMGSQKRRHDTDEHTPTKRRKRNSKGKANRSRHLAESDSEDMSKGRSPSYVPETYQRTPMSQASRSPRPQKYNFNLEEGQYLEGTARITFLVDKIQEIRKVYMNLKSEVACIDRRRKKLRRKEKESRSSSVVEVECS</sequence>
<evidence type="ECO:0000256" key="3">
    <source>
        <dbReference type="ARBA" id="ARBA00022843"/>
    </source>
</evidence>
<feature type="compositionally biased region" description="Basic and acidic residues" evidence="9">
    <location>
        <begin position="925"/>
        <end position="950"/>
    </location>
</feature>
<feature type="compositionally biased region" description="Basic and acidic residues" evidence="9">
    <location>
        <begin position="1034"/>
        <end position="1084"/>
    </location>
</feature>
<reference evidence="11" key="1">
    <citation type="journal article" date="2019" name="bioRxiv">
        <title>The Genome of the Zebra Mussel, Dreissena polymorpha: A Resource for Invasive Species Research.</title>
        <authorList>
            <person name="McCartney M.A."/>
            <person name="Auch B."/>
            <person name="Kono T."/>
            <person name="Mallez S."/>
            <person name="Zhang Y."/>
            <person name="Obille A."/>
            <person name="Becker A."/>
            <person name="Abrahante J.E."/>
            <person name="Garbe J."/>
            <person name="Badalamenti J.P."/>
            <person name="Herman A."/>
            <person name="Mangelson H."/>
            <person name="Liachko I."/>
            <person name="Sullivan S."/>
            <person name="Sone E.D."/>
            <person name="Koren S."/>
            <person name="Silverstein K.A.T."/>
            <person name="Beckman K.B."/>
            <person name="Gohl D.M."/>
        </authorList>
    </citation>
    <scope>NUCLEOTIDE SEQUENCE</scope>
    <source>
        <strain evidence="11">Duluth1</strain>
        <tissue evidence="11">Whole animal</tissue>
    </source>
</reference>
<feature type="compositionally biased region" description="Polar residues" evidence="9">
    <location>
        <begin position="1497"/>
        <end position="1509"/>
    </location>
</feature>
<feature type="compositionally biased region" description="Acidic residues" evidence="9">
    <location>
        <begin position="153"/>
        <end position="163"/>
    </location>
</feature>
<feature type="compositionally biased region" description="Basic and acidic residues" evidence="9">
    <location>
        <begin position="524"/>
        <end position="539"/>
    </location>
</feature>
<feature type="compositionally biased region" description="Basic and acidic residues" evidence="9">
    <location>
        <begin position="1203"/>
        <end position="1233"/>
    </location>
</feature>
<dbReference type="Pfam" id="PF01388">
    <property type="entry name" value="ARID"/>
    <property type="match status" value="1"/>
</dbReference>
<accession>A0A9D4R885</accession>
<evidence type="ECO:0000313" key="11">
    <source>
        <dbReference type="EMBL" id="KAH3856905.1"/>
    </source>
</evidence>
<dbReference type="InterPro" id="IPR036431">
    <property type="entry name" value="ARID_dom_sf"/>
</dbReference>
<proteinExistence type="predicted"/>
<feature type="compositionally biased region" description="Acidic residues" evidence="9">
    <location>
        <begin position="274"/>
        <end position="295"/>
    </location>
</feature>
<evidence type="ECO:0000259" key="10">
    <source>
        <dbReference type="PROSITE" id="PS51011"/>
    </source>
</evidence>
<dbReference type="InterPro" id="IPR012603">
    <property type="entry name" value="ARID4A/B_PWWP"/>
</dbReference>
<dbReference type="InterPro" id="IPR051232">
    <property type="entry name" value="ARID/SWI1_ChromRemod"/>
</dbReference>
<dbReference type="InterPro" id="IPR002999">
    <property type="entry name" value="Tudor"/>
</dbReference>
<dbReference type="OrthoDB" id="10068428at2759"/>
<dbReference type="SUPFAM" id="SSF46774">
    <property type="entry name" value="ARID-like"/>
    <property type="match status" value="1"/>
</dbReference>
<feature type="region of interest" description="Disordered" evidence="9">
    <location>
        <begin position="119"/>
        <end position="173"/>
    </location>
</feature>
<reference evidence="11" key="2">
    <citation type="submission" date="2020-11" db="EMBL/GenBank/DDBJ databases">
        <authorList>
            <person name="McCartney M.A."/>
            <person name="Auch B."/>
            <person name="Kono T."/>
            <person name="Mallez S."/>
            <person name="Becker A."/>
            <person name="Gohl D.M."/>
            <person name="Silverstein K.A.T."/>
            <person name="Koren S."/>
            <person name="Bechman K.B."/>
            <person name="Herman A."/>
            <person name="Abrahante J.E."/>
            <person name="Garbe J."/>
        </authorList>
    </citation>
    <scope>NUCLEOTIDE SEQUENCE</scope>
    <source>
        <strain evidence="11">Duluth1</strain>
        <tissue evidence="11">Whole animal</tissue>
    </source>
</reference>
<feature type="compositionally biased region" description="Basic residues" evidence="9">
    <location>
        <begin position="1459"/>
        <end position="1474"/>
    </location>
</feature>
<keyword evidence="5" id="KW-0805">Transcription regulation</keyword>
<dbReference type="PROSITE" id="PS51011">
    <property type="entry name" value="ARID"/>
    <property type="match status" value="1"/>
</dbReference>
<keyword evidence="7" id="KW-0804">Transcription</keyword>
<gene>
    <name evidence="11" type="ORF">DPMN_099500</name>
</gene>
<feature type="compositionally biased region" description="Low complexity" evidence="9">
    <location>
        <begin position="1418"/>
        <end position="1428"/>
    </location>
</feature>
<dbReference type="GO" id="GO:0000976">
    <property type="term" value="F:transcription cis-regulatory region binding"/>
    <property type="evidence" value="ECO:0007669"/>
    <property type="project" value="TreeGrafter"/>
</dbReference>
<organism evidence="11 12">
    <name type="scientific">Dreissena polymorpha</name>
    <name type="common">Zebra mussel</name>
    <name type="synonym">Mytilus polymorpha</name>
    <dbReference type="NCBI Taxonomy" id="45954"/>
    <lineage>
        <taxon>Eukaryota</taxon>
        <taxon>Metazoa</taxon>
        <taxon>Spiralia</taxon>
        <taxon>Lophotrochozoa</taxon>
        <taxon>Mollusca</taxon>
        <taxon>Bivalvia</taxon>
        <taxon>Autobranchia</taxon>
        <taxon>Heteroconchia</taxon>
        <taxon>Euheterodonta</taxon>
        <taxon>Imparidentia</taxon>
        <taxon>Neoheterodontei</taxon>
        <taxon>Myida</taxon>
        <taxon>Dreissenoidea</taxon>
        <taxon>Dreissenidae</taxon>
        <taxon>Dreissena</taxon>
    </lineage>
</organism>
<keyword evidence="8" id="KW-0539">Nucleus</keyword>
<feature type="compositionally biased region" description="Basic and acidic residues" evidence="9">
    <location>
        <begin position="558"/>
        <end position="588"/>
    </location>
</feature>
<feature type="region of interest" description="Disordered" evidence="9">
    <location>
        <begin position="925"/>
        <end position="962"/>
    </location>
</feature>
<protein>
    <recommendedName>
        <fullName evidence="10">ARID domain-containing protein</fullName>
    </recommendedName>
</protein>
<dbReference type="GO" id="GO:0005634">
    <property type="term" value="C:nucleus"/>
    <property type="evidence" value="ECO:0007669"/>
    <property type="project" value="TreeGrafter"/>
</dbReference>
<dbReference type="SUPFAM" id="SSF54160">
    <property type="entry name" value="Chromo domain-like"/>
    <property type="match status" value="1"/>
</dbReference>
<feature type="compositionally biased region" description="Basic and acidic residues" evidence="9">
    <location>
        <begin position="412"/>
        <end position="432"/>
    </location>
</feature>
<feature type="region of interest" description="Disordered" evidence="9">
    <location>
        <begin position="273"/>
        <end position="296"/>
    </location>
</feature>
<evidence type="ECO:0000256" key="5">
    <source>
        <dbReference type="ARBA" id="ARBA00023015"/>
    </source>
</evidence>
<dbReference type="InterPro" id="IPR025995">
    <property type="entry name" value="Tudor-knot"/>
</dbReference>
<dbReference type="Gene3D" id="1.10.150.60">
    <property type="entry name" value="ARID DNA-binding domain"/>
    <property type="match status" value="1"/>
</dbReference>
<feature type="region of interest" description="Disordered" evidence="9">
    <location>
        <begin position="1161"/>
        <end position="1182"/>
    </location>
</feature>
<evidence type="ECO:0000256" key="4">
    <source>
        <dbReference type="ARBA" id="ARBA00022853"/>
    </source>
</evidence>
<feature type="compositionally biased region" description="Basic residues" evidence="9">
    <location>
        <begin position="1234"/>
        <end position="1245"/>
    </location>
</feature>
<feature type="compositionally biased region" description="Low complexity" evidence="9">
    <location>
        <begin position="1570"/>
        <end position="1579"/>
    </location>
</feature>
<feature type="region of interest" description="Disordered" evidence="9">
    <location>
        <begin position="1004"/>
        <end position="1089"/>
    </location>
</feature>
<feature type="compositionally biased region" description="Polar residues" evidence="9">
    <location>
        <begin position="1401"/>
        <end position="1417"/>
    </location>
</feature>
<feature type="region of interest" description="Disordered" evidence="9">
    <location>
        <begin position="392"/>
        <end position="614"/>
    </location>
</feature>
<feature type="compositionally biased region" description="Basic and acidic residues" evidence="9">
    <location>
        <begin position="1004"/>
        <end position="1021"/>
    </location>
</feature>
<evidence type="ECO:0000256" key="9">
    <source>
        <dbReference type="SAM" id="MobiDB-lite"/>
    </source>
</evidence>
<dbReference type="InterPro" id="IPR016197">
    <property type="entry name" value="Chromo-like_dom_sf"/>
</dbReference>
<feature type="compositionally biased region" description="Basic and acidic residues" evidence="9">
    <location>
        <begin position="502"/>
        <end position="514"/>
    </location>
</feature>
<feature type="compositionally biased region" description="Polar residues" evidence="9">
    <location>
        <begin position="1379"/>
        <end position="1392"/>
    </location>
</feature>
<evidence type="ECO:0000256" key="7">
    <source>
        <dbReference type="ARBA" id="ARBA00023163"/>
    </source>
</evidence>
<keyword evidence="12" id="KW-1185">Reference proteome</keyword>
<evidence type="ECO:0000256" key="1">
    <source>
        <dbReference type="ARBA" id="ARBA00022499"/>
    </source>
</evidence>
<feature type="compositionally biased region" description="Basic and acidic residues" evidence="9">
    <location>
        <begin position="1172"/>
        <end position="1182"/>
    </location>
</feature>
<keyword evidence="6" id="KW-0238">DNA-binding</keyword>
<dbReference type="SMART" id="SM00333">
    <property type="entry name" value="TUDOR"/>
    <property type="match status" value="1"/>
</dbReference>
<feature type="compositionally biased region" description="Polar residues" evidence="9">
    <location>
        <begin position="781"/>
        <end position="790"/>
    </location>
</feature>
<keyword evidence="2" id="KW-0597">Phosphoprotein</keyword>
<dbReference type="PANTHER" id="PTHR13964:SF27">
    <property type="entry name" value="HAT-TRICK, ISOFORM D"/>
    <property type="match status" value="1"/>
</dbReference>
<feature type="compositionally biased region" description="Basic and acidic residues" evidence="9">
    <location>
        <begin position="796"/>
        <end position="811"/>
    </location>
</feature>
<feature type="compositionally biased region" description="Basic and acidic residues" evidence="9">
    <location>
        <begin position="1475"/>
        <end position="1486"/>
    </location>
</feature>
<dbReference type="EMBL" id="JAIWYP010000003">
    <property type="protein sequence ID" value="KAH3856905.1"/>
    <property type="molecule type" value="Genomic_DNA"/>
</dbReference>
<dbReference type="InterPro" id="IPR001606">
    <property type="entry name" value="ARID_dom"/>
</dbReference>
<dbReference type="Proteomes" id="UP000828390">
    <property type="component" value="Unassembled WGS sequence"/>
</dbReference>
<dbReference type="GO" id="GO:0006325">
    <property type="term" value="P:chromatin organization"/>
    <property type="evidence" value="ECO:0007669"/>
    <property type="project" value="UniProtKB-KW"/>
</dbReference>
<feature type="compositionally biased region" description="Basic residues" evidence="9">
    <location>
        <begin position="1260"/>
        <end position="1269"/>
    </location>
</feature>
<evidence type="ECO:0000313" key="12">
    <source>
        <dbReference type="Proteomes" id="UP000828390"/>
    </source>
</evidence>
<keyword evidence="3" id="KW-0832">Ubl conjugation</keyword>
<feature type="compositionally biased region" description="Polar residues" evidence="9">
    <location>
        <begin position="818"/>
        <end position="832"/>
    </location>
</feature>
<evidence type="ECO:0000256" key="2">
    <source>
        <dbReference type="ARBA" id="ARBA00022553"/>
    </source>
</evidence>
<feature type="region of interest" description="Disordered" evidence="9">
    <location>
        <begin position="1559"/>
        <end position="1579"/>
    </location>
</feature>
<feature type="compositionally biased region" description="Basic and acidic residues" evidence="9">
    <location>
        <begin position="458"/>
        <end position="495"/>
    </location>
</feature>
<feature type="domain" description="ARID" evidence="10">
    <location>
        <begin position="294"/>
        <end position="385"/>
    </location>
</feature>
<dbReference type="SMART" id="SM01014">
    <property type="entry name" value="ARID"/>
    <property type="match status" value="1"/>
</dbReference>
<dbReference type="CDD" id="cd20104">
    <property type="entry name" value="MBT_PHF20L1-like"/>
    <property type="match status" value="1"/>
</dbReference>
<name>A0A9D4R885_DREPO</name>